<name>A0ABD7JKI4_STRSA</name>
<proteinExistence type="predicted"/>
<protein>
    <submittedName>
        <fullName evidence="1">Uncharacterized protein</fullName>
    </submittedName>
</protein>
<reference evidence="1 2" key="1">
    <citation type="submission" date="2018-11" db="EMBL/GenBank/DDBJ databases">
        <title>Species Designations Belie Phenotypic and Genotypic Heterogeneity in Oral Streptococci.</title>
        <authorList>
            <person name="Velsko I."/>
        </authorList>
    </citation>
    <scope>NUCLEOTIDE SEQUENCE [LARGE SCALE GENOMIC DNA]</scope>
    <source>
        <strain evidence="1 2">BCC20</strain>
    </source>
</reference>
<dbReference type="AlphaFoldDB" id="A0ABD7JKI4"/>
<gene>
    <name evidence="1" type="ORF">D8881_10180</name>
</gene>
<comment type="caution">
    <text evidence="1">The sequence shown here is derived from an EMBL/GenBank/DDBJ whole genome shotgun (WGS) entry which is preliminary data.</text>
</comment>
<dbReference type="Proteomes" id="UP000280549">
    <property type="component" value="Unassembled WGS sequence"/>
</dbReference>
<sequence>MNEISNFILFTTPNGDVQLDILLQNDKLLLT</sequence>
<evidence type="ECO:0000313" key="1">
    <source>
        <dbReference type="EMBL" id="RSI22644.1"/>
    </source>
</evidence>
<evidence type="ECO:0000313" key="2">
    <source>
        <dbReference type="Proteomes" id="UP000280549"/>
    </source>
</evidence>
<dbReference type="EMBL" id="RJMR01000009">
    <property type="protein sequence ID" value="RSI22644.1"/>
    <property type="molecule type" value="Genomic_DNA"/>
</dbReference>
<accession>A0ABD7JKI4</accession>
<organism evidence="1 2">
    <name type="scientific">Streptococcus sanguinis</name>
    <dbReference type="NCBI Taxonomy" id="1305"/>
    <lineage>
        <taxon>Bacteria</taxon>
        <taxon>Bacillati</taxon>
        <taxon>Bacillota</taxon>
        <taxon>Bacilli</taxon>
        <taxon>Lactobacillales</taxon>
        <taxon>Streptococcaceae</taxon>
        <taxon>Streptococcus</taxon>
    </lineage>
</organism>